<feature type="domain" description="Glycoside hydrolase 35 catalytic" evidence="7">
    <location>
        <begin position="66"/>
        <end position="244"/>
    </location>
</feature>
<name>I3JCS7_ORENI</name>
<dbReference type="InterPro" id="IPR026283">
    <property type="entry name" value="B-gal_1-like"/>
</dbReference>
<dbReference type="eggNOG" id="KOG0496">
    <property type="taxonomic scope" value="Eukaryota"/>
</dbReference>
<evidence type="ECO:0000256" key="4">
    <source>
        <dbReference type="PIRSR" id="PIRSR006336-1"/>
    </source>
</evidence>
<dbReference type="Pfam" id="PF21317">
    <property type="entry name" value="BetaGal_ABD_1"/>
    <property type="match status" value="1"/>
</dbReference>
<dbReference type="PRINTS" id="PR00742">
    <property type="entry name" value="GLHYDRLASE35"/>
</dbReference>
<evidence type="ECO:0000256" key="3">
    <source>
        <dbReference type="ARBA" id="ARBA00023295"/>
    </source>
</evidence>
<dbReference type="InterPro" id="IPR008979">
    <property type="entry name" value="Galactose-bd-like_sf"/>
</dbReference>
<dbReference type="Gene3D" id="2.60.120.260">
    <property type="entry name" value="Galactose-binding domain-like"/>
    <property type="match status" value="2"/>
</dbReference>
<evidence type="ECO:0000313" key="10">
    <source>
        <dbReference type="Ensembl" id="ENSONIP00000006667.2"/>
    </source>
</evidence>
<dbReference type="SUPFAM" id="SSF49785">
    <property type="entry name" value="Galactose-binding domain-like"/>
    <property type="match status" value="1"/>
</dbReference>
<keyword evidence="2 5" id="KW-0378">Hydrolase</keyword>
<evidence type="ECO:0000256" key="6">
    <source>
        <dbReference type="RuleBase" id="RU003679"/>
    </source>
</evidence>
<gene>
    <name evidence="10" type="primary">LOC100709410</name>
</gene>
<dbReference type="PIRSF" id="PIRSF006336">
    <property type="entry name" value="B-gal"/>
    <property type="match status" value="1"/>
</dbReference>
<evidence type="ECO:0000256" key="1">
    <source>
        <dbReference type="ARBA" id="ARBA00009809"/>
    </source>
</evidence>
<proteinExistence type="inferred from homology"/>
<dbReference type="PANTHER" id="PTHR23421">
    <property type="entry name" value="BETA-GALACTOSIDASE RELATED"/>
    <property type="match status" value="1"/>
</dbReference>
<dbReference type="Pfam" id="PF21467">
    <property type="entry name" value="BetaGal_gal-bd"/>
    <property type="match status" value="1"/>
</dbReference>
<dbReference type="AlphaFoldDB" id="I3JCS7"/>
<dbReference type="Proteomes" id="UP000005207">
    <property type="component" value="Linkage group LG14"/>
</dbReference>
<dbReference type="InterPro" id="IPR019801">
    <property type="entry name" value="Glyco_hydro_35_CS"/>
</dbReference>
<dbReference type="InterPro" id="IPR001944">
    <property type="entry name" value="Glycoside_Hdrlase_35"/>
</dbReference>
<evidence type="ECO:0000259" key="8">
    <source>
        <dbReference type="Pfam" id="PF21317"/>
    </source>
</evidence>
<dbReference type="GeneTree" id="ENSGT00950000182942"/>
<feature type="active site" description="Nucleophile" evidence="4">
    <location>
        <position position="271"/>
    </location>
</feature>
<reference evidence="10" key="2">
    <citation type="submission" date="2025-08" db="UniProtKB">
        <authorList>
            <consortium name="Ensembl"/>
        </authorList>
    </citation>
    <scope>IDENTIFICATION</scope>
</reference>
<organism evidence="10 11">
    <name type="scientific">Oreochromis niloticus</name>
    <name type="common">Nile tilapia</name>
    <name type="synonym">Tilapia nilotica</name>
    <dbReference type="NCBI Taxonomy" id="8128"/>
    <lineage>
        <taxon>Eukaryota</taxon>
        <taxon>Metazoa</taxon>
        <taxon>Chordata</taxon>
        <taxon>Craniata</taxon>
        <taxon>Vertebrata</taxon>
        <taxon>Euteleostomi</taxon>
        <taxon>Actinopterygii</taxon>
        <taxon>Neopterygii</taxon>
        <taxon>Teleostei</taxon>
        <taxon>Neoteleostei</taxon>
        <taxon>Acanthomorphata</taxon>
        <taxon>Ovalentaria</taxon>
        <taxon>Cichlomorphae</taxon>
        <taxon>Cichliformes</taxon>
        <taxon>Cichlidae</taxon>
        <taxon>African cichlids</taxon>
        <taxon>Pseudocrenilabrinae</taxon>
        <taxon>Oreochromini</taxon>
        <taxon>Oreochromis</taxon>
    </lineage>
</organism>
<dbReference type="Pfam" id="PF01301">
    <property type="entry name" value="Glyco_hydro_35"/>
    <property type="match status" value="2"/>
</dbReference>
<comment type="catalytic activity">
    <reaction evidence="5">
        <text>Hydrolysis of terminal non-reducing beta-D-galactose residues in beta-D-galactosides.</text>
        <dbReference type="EC" id="3.2.1.23"/>
    </reaction>
</comment>
<keyword evidence="3 5" id="KW-0326">Glycosidase</keyword>
<protein>
    <recommendedName>
        <fullName evidence="5">Beta-galactosidase</fullName>
        <ecNumber evidence="5">3.2.1.23</ecNumber>
    </recommendedName>
</protein>
<dbReference type="InterPro" id="IPR048913">
    <property type="entry name" value="BetaGal_gal-bd"/>
</dbReference>
<dbReference type="InterPro" id="IPR017853">
    <property type="entry name" value="GH"/>
</dbReference>
<feature type="active site" description="Proton donor" evidence="4">
    <location>
        <position position="214"/>
    </location>
</feature>
<dbReference type="FunFam" id="2.60.120.260:FF:000049">
    <property type="entry name" value="Beta-galactosidase"/>
    <property type="match status" value="1"/>
</dbReference>
<evidence type="ECO:0000256" key="2">
    <source>
        <dbReference type="ARBA" id="ARBA00022801"/>
    </source>
</evidence>
<dbReference type="SUPFAM" id="SSF51445">
    <property type="entry name" value="(Trans)glycosidases"/>
    <property type="match status" value="1"/>
</dbReference>
<dbReference type="PROSITE" id="PS01182">
    <property type="entry name" value="GLYCOSYL_HYDROL_F35"/>
    <property type="match status" value="1"/>
</dbReference>
<evidence type="ECO:0000313" key="11">
    <source>
        <dbReference type="Proteomes" id="UP000005207"/>
    </source>
</evidence>
<reference evidence="11" key="1">
    <citation type="submission" date="2012-01" db="EMBL/GenBank/DDBJ databases">
        <title>The Genome Sequence of Oreochromis niloticus (Nile Tilapia).</title>
        <authorList>
            <consortium name="Broad Institute Genome Assembly Team"/>
            <consortium name="Broad Institute Sequencing Platform"/>
            <person name="Di Palma F."/>
            <person name="Johnson J."/>
            <person name="Lander E.S."/>
            <person name="Lindblad-Toh K."/>
        </authorList>
    </citation>
    <scope>NUCLEOTIDE SEQUENCE [LARGE SCALE GENOMIC DNA]</scope>
</reference>
<evidence type="ECO:0000259" key="7">
    <source>
        <dbReference type="Pfam" id="PF01301"/>
    </source>
</evidence>
<feature type="domain" description="Glycoside hydrolase 35 catalytic" evidence="7">
    <location>
        <begin position="263"/>
        <end position="355"/>
    </location>
</feature>
<sequence>MLTMIRYTSYLLPLRFSKGDFRTLATADFLFLFSEFFRTFKVLSLRNHPETRRMNRVEGLRANSSQFTLERKPFLILGGSIHYFRVPRAYWEDRLLKMKACGLNTLTTYVPWNLHEPERGVFKFDDQLDLEAYLRLAASLGLWVILRPGPYICAEWDLGGLPSWLLRDPQMKLRTTYSGFTYAVNSFFDEVIKKAVPHQYSKGGPIIAVQVENEYGSYATDENYMPFIKEALLSRGITELLLTSDNKDGLKLGGVKGGIVRLPQQPKMVMEYWSGWFDLWGGLHHVYTAEGKTCFIFTNLDMSINLYMFHGGTNFGFMSGAFALYMADWSDYDAPLSEAGDYTTKYHLLRNLFSHYHTQPLPELPSVHERRAYQPAVIQQHISLWDSLRFTDKPFKSERPVNMENLPVNNNNGQSYGYTLYETTITSGGALKSQNNVRDRALVFVDKHFVGVLDYTVQELAVPDGKGKRTLGLLVENCGRVNYGKTLDEQRKGLVGDILLNEHPLRDFNIHSLDMKPAFVNRLESAGHWMSMRHQPSFPGFFQGRLYVNGSPQDTFIKLPGWSKGVVFINGKNLGRYWSTGPQQTLYVPGPWLHRGDNQFFSETADLL</sequence>
<dbReference type="EC" id="3.2.1.23" evidence="5"/>
<dbReference type="Ensembl" id="ENSONIT00000006672.2">
    <property type="protein sequence ID" value="ENSONIP00000006667.2"/>
    <property type="gene ID" value="ENSONIG00000005300.2"/>
</dbReference>
<evidence type="ECO:0000256" key="5">
    <source>
        <dbReference type="RuleBase" id="RU000675"/>
    </source>
</evidence>
<reference evidence="10" key="3">
    <citation type="submission" date="2025-09" db="UniProtKB">
        <authorList>
            <consortium name="Ensembl"/>
        </authorList>
    </citation>
    <scope>IDENTIFICATION</scope>
</reference>
<dbReference type="FunFam" id="3.20.20.80:FF:000036">
    <property type="entry name" value="Beta-galactosidase"/>
    <property type="match status" value="1"/>
</dbReference>
<feature type="domain" description="Beta-galactosidase 1-like first all-beta" evidence="8">
    <location>
        <begin position="413"/>
        <end position="514"/>
    </location>
</feature>
<dbReference type="GO" id="GO:0005975">
    <property type="term" value="P:carbohydrate metabolic process"/>
    <property type="evidence" value="ECO:0007669"/>
    <property type="project" value="InterPro"/>
</dbReference>
<evidence type="ECO:0000259" key="9">
    <source>
        <dbReference type="Pfam" id="PF21467"/>
    </source>
</evidence>
<accession>I3JCS7</accession>
<dbReference type="Gene3D" id="3.20.20.80">
    <property type="entry name" value="Glycosidases"/>
    <property type="match status" value="1"/>
</dbReference>
<comment type="similarity">
    <text evidence="1 6">Belongs to the glycosyl hydrolase 35 family.</text>
</comment>
<dbReference type="GO" id="GO:0004565">
    <property type="term" value="F:beta-galactosidase activity"/>
    <property type="evidence" value="ECO:0007669"/>
    <property type="project" value="UniProtKB-EC"/>
</dbReference>
<keyword evidence="11" id="KW-1185">Reference proteome</keyword>
<feature type="domain" description="Beta-galactosidase galactose-binding" evidence="9">
    <location>
        <begin position="539"/>
        <end position="598"/>
    </location>
</feature>
<dbReference type="InterPro" id="IPR031330">
    <property type="entry name" value="Gly_Hdrlase_35_cat"/>
</dbReference>
<dbReference type="InterPro" id="IPR048912">
    <property type="entry name" value="BetaGal1-like_ABD1"/>
</dbReference>